<dbReference type="InterPro" id="IPR000938">
    <property type="entry name" value="CAP-Gly_domain"/>
</dbReference>
<keyword evidence="6" id="KW-0677">Repeat</keyword>
<evidence type="ECO:0000313" key="10">
    <source>
        <dbReference type="EMBL" id="KDR20629.1"/>
    </source>
</evidence>
<dbReference type="PROSITE" id="PS51450">
    <property type="entry name" value="LRR"/>
    <property type="match status" value="2"/>
</dbReference>
<dbReference type="EMBL" id="KK852595">
    <property type="protein sequence ID" value="KDR20629.1"/>
    <property type="molecule type" value="Genomic_DNA"/>
</dbReference>
<evidence type="ECO:0000256" key="7">
    <source>
        <dbReference type="ARBA" id="ARBA00023186"/>
    </source>
</evidence>
<dbReference type="Gene3D" id="3.10.20.90">
    <property type="entry name" value="Phosphatidylinositol 3-kinase Catalytic Subunit, Chain A, domain 1"/>
    <property type="match status" value="1"/>
</dbReference>
<comment type="similarity">
    <text evidence="2">Belongs to the TBCE family.</text>
</comment>
<evidence type="ECO:0000256" key="2">
    <source>
        <dbReference type="ARBA" id="ARBA00006286"/>
    </source>
</evidence>
<dbReference type="GO" id="GO:0007010">
    <property type="term" value="P:cytoskeleton organization"/>
    <property type="evidence" value="ECO:0007669"/>
    <property type="project" value="TreeGrafter"/>
</dbReference>
<keyword evidence="11" id="KW-1185">Reference proteome</keyword>
<dbReference type="CDD" id="cd17044">
    <property type="entry name" value="Ubl_TBCE"/>
    <property type="match status" value="1"/>
</dbReference>
<evidence type="ECO:0000256" key="6">
    <source>
        <dbReference type="ARBA" id="ARBA00022737"/>
    </source>
</evidence>
<dbReference type="OMA" id="SEESHMF"/>
<dbReference type="InterPro" id="IPR032675">
    <property type="entry name" value="LRR_dom_sf"/>
</dbReference>
<dbReference type="SUPFAM" id="SSF74924">
    <property type="entry name" value="Cap-Gly domain"/>
    <property type="match status" value="1"/>
</dbReference>
<dbReference type="eggNOG" id="KOG3207">
    <property type="taxonomic scope" value="Eukaryota"/>
</dbReference>
<comment type="subcellular location">
    <subcellularLocation>
        <location evidence="1">Cytoplasm</location>
    </subcellularLocation>
</comment>
<keyword evidence="7" id="KW-0143">Chaperone</keyword>
<dbReference type="InterPro" id="IPR036859">
    <property type="entry name" value="CAP-Gly_dom_sf"/>
</dbReference>
<dbReference type="STRING" id="136037.A0A067RA53"/>
<dbReference type="Gene3D" id="3.80.10.10">
    <property type="entry name" value="Ribonuclease Inhibitor"/>
    <property type="match status" value="3"/>
</dbReference>
<evidence type="ECO:0000256" key="5">
    <source>
        <dbReference type="ARBA" id="ARBA00022614"/>
    </source>
</evidence>
<accession>A0A067RA53</accession>
<dbReference type="SUPFAM" id="SSF54236">
    <property type="entry name" value="Ubiquitin-like"/>
    <property type="match status" value="1"/>
</dbReference>
<keyword evidence="5" id="KW-0433">Leucine-rich repeat</keyword>
<dbReference type="OrthoDB" id="5273213at2759"/>
<dbReference type="InterPro" id="IPR029071">
    <property type="entry name" value="Ubiquitin-like_domsf"/>
</dbReference>
<gene>
    <name evidence="10" type="ORF">L798_04395</name>
</gene>
<evidence type="ECO:0000313" key="11">
    <source>
        <dbReference type="Proteomes" id="UP000027135"/>
    </source>
</evidence>
<dbReference type="PROSITE" id="PS50245">
    <property type="entry name" value="CAP_GLY_2"/>
    <property type="match status" value="1"/>
</dbReference>
<dbReference type="PANTHER" id="PTHR18849:SF0">
    <property type="entry name" value="CILIA- AND FLAGELLA-ASSOCIATED PROTEIN 410-RELATED"/>
    <property type="match status" value="1"/>
</dbReference>
<proteinExistence type="inferred from homology"/>
<evidence type="ECO:0000259" key="9">
    <source>
        <dbReference type="PROSITE" id="PS50245"/>
    </source>
</evidence>
<dbReference type="InterPro" id="IPR044079">
    <property type="entry name" value="Ubl_TBCE"/>
</dbReference>
<dbReference type="Gene3D" id="2.30.30.190">
    <property type="entry name" value="CAP Gly-rich-like domain"/>
    <property type="match status" value="1"/>
</dbReference>
<reference evidence="10 11" key="1">
    <citation type="journal article" date="2014" name="Nat. Commun.">
        <title>Molecular traces of alternative social organization in a termite genome.</title>
        <authorList>
            <person name="Terrapon N."/>
            <person name="Li C."/>
            <person name="Robertson H.M."/>
            <person name="Ji L."/>
            <person name="Meng X."/>
            <person name="Booth W."/>
            <person name="Chen Z."/>
            <person name="Childers C.P."/>
            <person name="Glastad K.M."/>
            <person name="Gokhale K."/>
            <person name="Gowin J."/>
            <person name="Gronenberg W."/>
            <person name="Hermansen R.A."/>
            <person name="Hu H."/>
            <person name="Hunt B.G."/>
            <person name="Huylmans A.K."/>
            <person name="Khalil S.M."/>
            <person name="Mitchell R.D."/>
            <person name="Munoz-Torres M.C."/>
            <person name="Mustard J.A."/>
            <person name="Pan H."/>
            <person name="Reese J.T."/>
            <person name="Scharf M.E."/>
            <person name="Sun F."/>
            <person name="Vogel H."/>
            <person name="Xiao J."/>
            <person name="Yang W."/>
            <person name="Yang Z."/>
            <person name="Yang Z."/>
            <person name="Zhou J."/>
            <person name="Zhu J."/>
            <person name="Brent C.S."/>
            <person name="Elsik C.G."/>
            <person name="Goodisman M.A."/>
            <person name="Liberles D.A."/>
            <person name="Roe R.M."/>
            <person name="Vargo E.L."/>
            <person name="Vilcinskas A."/>
            <person name="Wang J."/>
            <person name="Bornberg-Bauer E."/>
            <person name="Korb J."/>
            <person name="Zhang G."/>
            <person name="Liebig J."/>
        </authorList>
    </citation>
    <scope>NUCLEOTIDE SEQUENCE [LARGE SCALE GENOMIC DNA]</scope>
    <source>
        <tissue evidence="10">Whole organism</tissue>
    </source>
</reference>
<dbReference type="PANTHER" id="PTHR18849">
    <property type="entry name" value="LEUCINE RICH REPEAT PROTEIN"/>
    <property type="match status" value="1"/>
</dbReference>
<dbReference type="InterPro" id="IPR001611">
    <property type="entry name" value="Leu-rich_rpt"/>
</dbReference>
<keyword evidence="4" id="KW-0963">Cytoplasm</keyword>
<evidence type="ECO:0000256" key="4">
    <source>
        <dbReference type="ARBA" id="ARBA00022490"/>
    </source>
</evidence>
<sequence length="540" mass="61664">MVSLNTSNTMTHDDALRVKPGHRVESCGYYGTICYIGEVPPTKGIWLGVDWDDPTRGKHNGTHEAKKYFTTRHSTSGSFVRLEKVNLGRSFRAAIRNRYGEVKNDDTAGIDKENLAHLQRGIKARFIEVVGFDKVNKQQSQFEELRVICLRGQNVNGPGEEGELLQVCPNIQELDLSQNLLHSWQCLARIANQLRHLRVLNVSENQLQIPPQPVEYQGSFQSLEHVIMGRMEYVWSQILDCATMWPFVEKLQVPFNNITTLDAPPEGILHHLKSLDLEGNLINDWREINKLGQLPCLEYLNASDVGVKEVYFPVCETEQKTRLFPALKQLNLSRNNIDSLESMNELNKLLLLEELRFHQNPVLQDKSAETSRQLIIARIGNLKNLNGAPVTTDERKGAEIDYLKKHSEVWLREAKLSDVTIHKPILDKFIQTHPRYPLLVDKYGAPGEEYTARKFSTNLITVEIFSPDHGGRSYTKKLPQSMQVQTLIGMSQRLFDTTTVIPKLAYISSKYPDIEFPLDNNLKELSFFSIEDGDSITVRW</sequence>
<name>A0A067RA53_ZOONE</name>
<dbReference type="SMART" id="SM01052">
    <property type="entry name" value="CAP_GLY"/>
    <property type="match status" value="1"/>
</dbReference>
<dbReference type="InParanoid" id="A0A067RA53"/>
<feature type="domain" description="CAP-Gly" evidence="9">
    <location>
        <begin position="37"/>
        <end position="81"/>
    </location>
</feature>
<dbReference type="Proteomes" id="UP000027135">
    <property type="component" value="Unassembled WGS sequence"/>
</dbReference>
<protein>
    <recommendedName>
        <fullName evidence="3">Tubulin-specific chaperone E</fullName>
    </recommendedName>
    <alternativeName>
        <fullName evidence="8">Tubulin-folding cofactor E</fullName>
    </alternativeName>
</protein>
<organism evidence="10 11">
    <name type="scientific">Zootermopsis nevadensis</name>
    <name type="common">Dampwood termite</name>
    <dbReference type="NCBI Taxonomy" id="136037"/>
    <lineage>
        <taxon>Eukaryota</taxon>
        <taxon>Metazoa</taxon>
        <taxon>Ecdysozoa</taxon>
        <taxon>Arthropoda</taxon>
        <taxon>Hexapoda</taxon>
        <taxon>Insecta</taxon>
        <taxon>Pterygota</taxon>
        <taxon>Neoptera</taxon>
        <taxon>Polyneoptera</taxon>
        <taxon>Dictyoptera</taxon>
        <taxon>Blattodea</taxon>
        <taxon>Blattoidea</taxon>
        <taxon>Termitoidae</taxon>
        <taxon>Termopsidae</taxon>
        <taxon>Zootermopsis</taxon>
    </lineage>
</organism>
<dbReference type="SUPFAM" id="SSF52058">
    <property type="entry name" value="L domain-like"/>
    <property type="match status" value="1"/>
</dbReference>
<dbReference type="FunCoup" id="A0A067RA53">
    <property type="interactions" value="1668"/>
</dbReference>
<evidence type="ECO:0000256" key="8">
    <source>
        <dbReference type="ARBA" id="ARBA00030180"/>
    </source>
</evidence>
<dbReference type="Pfam" id="PF01302">
    <property type="entry name" value="CAP_GLY"/>
    <property type="match status" value="1"/>
</dbReference>
<evidence type="ECO:0000256" key="1">
    <source>
        <dbReference type="ARBA" id="ARBA00004496"/>
    </source>
</evidence>
<evidence type="ECO:0000256" key="3">
    <source>
        <dbReference type="ARBA" id="ARBA00015004"/>
    </source>
</evidence>
<dbReference type="AlphaFoldDB" id="A0A067RA53"/>
<dbReference type="GO" id="GO:0005737">
    <property type="term" value="C:cytoplasm"/>
    <property type="evidence" value="ECO:0007669"/>
    <property type="project" value="UniProtKB-SubCell"/>
</dbReference>